<dbReference type="PANTHER" id="PTHR32039:SF7">
    <property type="entry name" value="COMPETENCE PROTEIN COMM"/>
    <property type="match status" value="1"/>
</dbReference>
<evidence type="ECO:0000313" key="3">
    <source>
        <dbReference type="EMBL" id="KHK97507.1"/>
    </source>
</evidence>
<dbReference type="Proteomes" id="UP000031030">
    <property type="component" value="Unassembled WGS sequence"/>
</dbReference>
<dbReference type="EMBL" id="JTDK01000010">
    <property type="protein sequence ID" value="KHK97507.1"/>
    <property type="molecule type" value="Genomic_DNA"/>
</dbReference>
<comment type="caution">
    <text evidence="3">The sequence shown here is derived from an EMBL/GenBank/DDBJ whole genome shotgun (WGS) entry which is preliminary data.</text>
</comment>
<protein>
    <submittedName>
        <fullName evidence="3">Mg chelatase-like protein</fullName>
    </submittedName>
</protein>
<dbReference type="NCBIfam" id="TIGR00368">
    <property type="entry name" value="YifB family Mg chelatase-like AAA ATPase"/>
    <property type="match status" value="1"/>
</dbReference>
<dbReference type="OrthoDB" id="9813147at2"/>
<name>A0A0B2A7I2_9MICO</name>
<dbReference type="Pfam" id="PF13335">
    <property type="entry name" value="Mg_chelatase_C"/>
    <property type="match status" value="1"/>
</dbReference>
<dbReference type="InterPro" id="IPR020568">
    <property type="entry name" value="Ribosomal_Su5_D2-typ_SF"/>
</dbReference>
<dbReference type="GO" id="GO:0005524">
    <property type="term" value="F:ATP binding"/>
    <property type="evidence" value="ECO:0007669"/>
    <property type="project" value="InterPro"/>
</dbReference>
<dbReference type="PANTHER" id="PTHR32039">
    <property type="entry name" value="MAGNESIUM-CHELATASE SUBUNIT CHLI"/>
    <property type="match status" value="1"/>
</dbReference>
<dbReference type="STRING" id="1348253.LK09_12235"/>
<dbReference type="SUPFAM" id="SSF54211">
    <property type="entry name" value="Ribosomal protein S5 domain 2-like"/>
    <property type="match status" value="1"/>
</dbReference>
<dbReference type="SUPFAM" id="SSF52540">
    <property type="entry name" value="P-loop containing nucleoside triphosphate hydrolases"/>
    <property type="match status" value="1"/>
</dbReference>
<gene>
    <name evidence="3" type="ORF">LK09_12235</name>
</gene>
<dbReference type="Gene3D" id="3.40.50.300">
    <property type="entry name" value="P-loop containing nucleotide triphosphate hydrolases"/>
    <property type="match status" value="1"/>
</dbReference>
<sequence length="508" mass="53298">MSVARTWAVALVGLEGTLVEVEADLSKQLPDFRIIGLADKALGEAVQRVHNACENTGVPLSKRRLTVNLSPASLPKQGSGFDLAVAVAALAAEGGMNTDSVAETVHIGELGLDGRLRPVTGVLPAVVAAHRAGRARVVVPHANRAEAQLVTGMEVHGAVSLAEVLRLHGAEVEVPDIDPVATAAADEFIPSHLDLSDVIGQREAVDALVAAAAGGHHLLMSGPPGAGKTMIAERLPGILPDLDDDAALRVASVRSLSGSVVTTLTRTPPFEAPHHSASVAALVGGGSRHARPGAIARASDGVLFLDEATEFATSTLDALRQPLESGRIAIHRAGFTAAYPARFQLVLASNPCPCGNYGVRGATCVCPPIAIRRYLGRLSGPLLDRIDMELSVRRVSVTRSTSDAPSVTTASARDQVGEARARALHRLRDTPWRLNSEAGGEWLREGPVAPSALVSRPLTSALHRGTLTMRGYDRILRVAWSLADLAGRDRLSGDDVGRALYLKRGFAQ</sequence>
<feature type="domain" description="AAA+ ATPase" evidence="2">
    <location>
        <begin position="214"/>
        <end position="392"/>
    </location>
</feature>
<dbReference type="AlphaFoldDB" id="A0A0B2A7I2"/>
<dbReference type="InterPro" id="IPR045006">
    <property type="entry name" value="CHLI-like"/>
</dbReference>
<dbReference type="RefSeq" id="WP_039399573.1">
    <property type="nucleotide sequence ID" value="NZ_JTDK01000010.1"/>
</dbReference>
<dbReference type="InterPro" id="IPR003593">
    <property type="entry name" value="AAA+_ATPase"/>
</dbReference>
<dbReference type="InterPro" id="IPR014721">
    <property type="entry name" value="Ribsml_uS5_D2-typ_fold_subgr"/>
</dbReference>
<evidence type="ECO:0000259" key="2">
    <source>
        <dbReference type="SMART" id="SM00382"/>
    </source>
</evidence>
<accession>A0A0B2A7I2</accession>
<dbReference type="Pfam" id="PF01078">
    <property type="entry name" value="Mg_chelatase"/>
    <property type="match status" value="1"/>
</dbReference>
<keyword evidence="4" id="KW-1185">Reference proteome</keyword>
<dbReference type="InterPro" id="IPR004482">
    <property type="entry name" value="Mg_chelat-rel"/>
</dbReference>
<dbReference type="Gene3D" id="3.30.230.10">
    <property type="match status" value="1"/>
</dbReference>
<evidence type="ECO:0000256" key="1">
    <source>
        <dbReference type="ARBA" id="ARBA00006354"/>
    </source>
</evidence>
<dbReference type="SMART" id="SM00382">
    <property type="entry name" value="AAA"/>
    <property type="match status" value="1"/>
</dbReference>
<dbReference type="InterPro" id="IPR025158">
    <property type="entry name" value="Mg_chelat-rel_C"/>
</dbReference>
<dbReference type="InterPro" id="IPR027417">
    <property type="entry name" value="P-loop_NTPase"/>
</dbReference>
<reference evidence="3 4" key="1">
    <citation type="submission" date="2014-11" db="EMBL/GenBank/DDBJ databases">
        <title>Genome sequence of Microbacterium mangrovi MUSC 115(T).</title>
        <authorList>
            <person name="Lee L.-H."/>
        </authorList>
    </citation>
    <scope>NUCLEOTIDE SEQUENCE [LARGE SCALE GENOMIC DNA]</scope>
    <source>
        <strain evidence="3 4">MUSC 115</strain>
    </source>
</reference>
<dbReference type="Pfam" id="PF13541">
    <property type="entry name" value="ChlI"/>
    <property type="match status" value="1"/>
</dbReference>
<evidence type="ECO:0000313" key="4">
    <source>
        <dbReference type="Proteomes" id="UP000031030"/>
    </source>
</evidence>
<organism evidence="3 4">
    <name type="scientific">Microbacterium mangrovi</name>
    <dbReference type="NCBI Taxonomy" id="1348253"/>
    <lineage>
        <taxon>Bacteria</taxon>
        <taxon>Bacillati</taxon>
        <taxon>Actinomycetota</taxon>
        <taxon>Actinomycetes</taxon>
        <taxon>Micrococcales</taxon>
        <taxon>Microbacteriaceae</taxon>
        <taxon>Microbacterium</taxon>
    </lineage>
</organism>
<dbReference type="InterPro" id="IPR000523">
    <property type="entry name" value="Mg_chelatse_chII-like_cat_dom"/>
</dbReference>
<comment type="similarity">
    <text evidence="1">Belongs to the Mg-chelatase subunits D/I family. ComM subfamily.</text>
</comment>
<proteinExistence type="inferred from homology"/>